<evidence type="ECO:0000256" key="3">
    <source>
        <dbReference type="ARBA" id="ARBA00022679"/>
    </source>
</evidence>
<comment type="subunit">
    <text evidence="2">Homotrimer.</text>
</comment>
<dbReference type="EMBL" id="VFOF01000001">
    <property type="protein sequence ID" value="TQL17823.1"/>
    <property type="molecule type" value="Genomic_DNA"/>
</dbReference>
<dbReference type="GO" id="GO:0008817">
    <property type="term" value="F:corrinoid adenosyltransferase activity"/>
    <property type="evidence" value="ECO:0007669"/>
    <property type="project" value="UniProtKB-UniRule"/>
</dbReference>
<dbReference type="FunFam" id="1.20.1200.10:FF:000001">
    <property type="entry name" value="Cob(I)yrinic acid a,c-diamide adenosyltransferase"/>
    <property type="match status" value="1"/>
</dbReference>
<comment type="similarity">
    <text evidence="1 6">Belongs to the Cob(I)alamin adenosyltransferase family.</text>
</comment>
<dbReference type="AlphaFoldDB" id="A0A542W2M7"/>
<evidence type="ECO:0000259" key="7">
    <source>
        <dbReference type="Pfam" id="PF01923"/>
    </source>
</evidence>
<dbReference type="PANTHER" id="PTHR12213">
    <property type="entry name" value="CORRINOID ADENOSYLTRANSFERASE"/>
    <property type="match status" value="1"/>
</dbReference>
<keyword evidence="4 6" id="KW-0547">Nucleotide-binding</keyword>
<dbReference type="GO" id="GO:0005524">
    <property type="term" value="F:ATP binding"/>
    <property type="evidence" value="ECO:0007669"/>
    <property type="project" value="UniProtKB-UniRule"/>
</dbReference>
<reference evidence="8 9" key="1">
    <citation type="submission" date="2019-06" db="EMBL/GenBank/DDBJ databases">
        <title>Genome sequencing of Zymomonas mobilis strains for genetic engineering and biofuel applications.</title>
        <authorList>
            <person name="Teravest M."/>
        </authorList>
    </citation>
    <scope>NUCLEOTIDE SEQUENCE [LARGE SCALE GENOMIC DNA]</scope>
    <source>
        <strain evidence="8 9">AN0101</strain>
    </source>
</reference>
<evidence type="ECO:0000313" key="8">
    <source>
        <dbReference type="EMBL" id="TQL17823.1"/>
    </source>
</evidence>
<keyword evidence="5 6" id="KW-0067">ATP-binding</keyword>
<dbReference type="InterPro" id="IPR036451">
    <property type="entry name" value="CblAdoTrfase-like_sf"/>
</dbReference>
<name>A0A542W2M7_ZYMMB</name>
<comment type="catalytic activity">
    <reaction evidence="6">
        <text>2 cob(II)alamin + reduced [electron-transfer flavoprotein] + 2 ATP = 2 adenosylcob(III)alamin + 2 triphosphate + oxidized [electron-transfer flavoprotein] + 3 H(+)</text>
        <dbReference type="Rhea" id="RHEA:28671"/>
        <dbReference type="Rhea" id="RHEA-COMP:10685"/>
        <dbReference type="Rhea" id="RHEA-COMP:10686"/>
        <dbReference type="ChEBI" id="CHEBI:15378"/>
        <dbReference type="ChEBI" id="CHEBI:16304"/>
        <dbReference type="ChEBI" id="CHEBI:18036"/>
        <dbReference type="ChEBI" id="CHEBI:18408"/>
        <dbReference type="ChEBI" id="CHEBI:30616"/>
        <dbReference type="ChEBI" id="CHEBI:57692"/>
        <dbReference type="ChEBI" id="CHEBI:58307"/>
        <dbReference type="EC" id="2.5.1.17"/>
    </reaction>
</comment>
<dbReference type="RefSeq" id="WP_141920239.1">
    <property type="nucleotide sequence ID" value="NZ_VFOF01000001.1"/>
</dbReference>
<comment type="caution">
    <text evidence="8">The sequence shown here is derived from an EMBL/GenBank/DDBJ whole genome shotgun (WGS) entry which is preliminary data.</text>
</comment>
<keyword evidence="6" id="KW-0169">Cobalamin biosynthesis</keyword>
<dbReference type="InterPro" id="IPR016030">
    <property type="entry name" value="CblAdoTrfase-like"/>
</dbReference>
<keyword evidence="3 6" id="KW-0808">Transferase</keyword>
<accession>A0A542W2M7</accession>
<dbReference type="OrthoDB" id="9778896at2"/>
<evidence type="ECO:0000256" key="2">
    <source>
        <dbReference type="ARBA" id="ARBA00011233"/>
    </source>
</evidence>
<dbReference type="NCBIfam" id="TIGR00636">
    <property type="entry name" value="PduO_Nterm"/>
    <property type="match status" value="1"/>
</dbReference>
<organism evidence="8 9">
    <name type="scientific">Zymomonas mobilis</name>
    <dbReference type="NCBI Taxonomy" id="542"/>
    <lineage>
        <taxon>Bacteria</taxon>
        <taxon>Pseudomonadati</taxon>
        <taxon>Pseudomonadota</taxon>
        <taxon>Alphaproteobacteria</taxon>
        <taxon>Sphingomonadales</taxon>
        <taxon>Zymomonadaceae</taxon>
        <taxon>Zymomonas</taxon>
    </lineage>
</organism>
<evidence type="ECO:0000256" key="5">
    <source>
        <dbReference type="ARBA" id="ARBA00022840"/>
    </source>
</evidence>
<dbReference type="InterPro" id="IPR029499">
    <property type="entry name" value="PduO-typ"/>
</dbReference>
<comment type="catalytic activity">
    <reaction evidence="6">
        <text>2 cob(II)yrinate a,c diamide + reduced [electron-transfer flavoprotein] + 2 ATP = 2 adenosylcob(III)yrinate a,c-diamide + 2 triphosphate + oxidized [electron-transfer flavoprotein] + 3 H(+)</text>
        <dbReference type="Rhea" id="RHEA:11528"/>
        <dbReference type="Rhea" id="RHEA-COMP:10685"/>
        <dbReference type="Rhea" id="RHEA-COMP:10686"/>
        <dbReference type="ChEBI" id="CHEBI:15378"/>
        <dbReference type="ChEBI" id="CHEBI:18036"/>
        <dbReference type="ChEBI" id="CHEBI:30616"/>
        <dbReference type="ChEBI" id="CHEBI:57692"/>
        <dbReference type="ChEBI" id="CHEBI:58307"/>
        <dbReference type="ChEBI" id="CHEBI:58503"/>
        <dbReference type="ChEBI" id="CHEBI:58537"/>
        <dbReference type="EC" id="2.5.1.17"/>
    </reaction>
</comment>
<sequence length="189" mass="20916">MVFLNRIYTRSGDDGKTGIIGGARLSKSHALIDAIGEIDETNAAIGVALARITDDVCRNRFAIIQNDLFDLGADLATPFDNKISGSLRITASQVERLEQEIDEMNAELPPLTSFILPAGGCGIAEIHLARAITRRAERALIRLNDSNIVINAGVRRYVNRLSDYLFVMARWLGKKLNQETLWEPHKSNL</sequence>
<dbReference type="PANTHER" id="PTHR12213:SF0">
    <property type="entry name" value="CORRINOID ADENOSYLTRANSFERASE MMAB"/>
    <property type="match status" value="1"/>
</dbReference>
<dbReference type="UniPathway" id="UPA00148">
    <property type="reaction ID" value="UER00233"/>
</dbReference>
<dbReference type="EC" id="2.5.1.17" evidence="6"/>
<evidence type="ECO:0000256" key="6">
    <source>
        <dbReference type="RuleBase" id="RU366026"/>
    </source>
</evidence>
<dbReference type="Proteomes" id="UP000316887">
    <property type="component" value="Unassembled WGS sequence"/>
</dbReference>
<feature type="domain" description="Cobalamin adenosyltransferase-like" evidence="7">
    <location>
        <begin position="7"/>
        <end position="172"/>
    </location>
</feature>
<dbReference type="SUPFAM" id="SSF89028">
    <property type="entry name" value="Cobalamin adenosyltransferase-like"/>
    <property type="match status" value="1"/>
</dbReference>
<dbReference type="GO" id="GO:0009236">
    <property type="term" value="P:cobalamin biosynthetic process"/>
    <property type="evidence" value="ECO:0007669"/>
    <property type="project" value="UniProtKB-UniRule"/>
</dbReference>
<comment type="pathway">
    <text evidence="6">Cofactor biosynthesis; adenosylcobalamin biosynthesis; adenosylcobalamin from cob(II)yrinate a,c-diamide: step 2/7.</text>
</comment>
<dbReference type="Gene3D" id="1.20.1200.10">
    <property type="entry name" value="Cobalamin adenosyltransferase-like"/>
    <property type="match status" value="1"/>
</dbReference>
<protein>
    <recommendedName>
        <fullName evidence="6">Corrinoid adenosyltransferase</fullName>
        <ecNumber evidence="6">2.5.1.17</ecNumber>
    </recommendedName>
    <alternativeName>
        <fullName evidence="6">Cob(II)alamin adenosyltransferase</fullName>
    </alternativeName>
    <alternativeName>
        <fullName evidence="6">Cob(II)yrinic acid a,c-diamide adenosyltransferase</fullName>
    </alternativeName>
    <alternativeName>
        <fullName evidence="6">Cobinamide/cobalamin adenosyltransferase</fullName>
    </alternativeName>
</protein>
<proteinExistence type="inferred from homology"/>
<dbReference type="Pfam" id="PF01923">
    <property type="entry name" value="Cob_adeno_trans"/>
    <property type="match status" value="1"/>
</dbReference>
<evidence type="ECO:0000313" key="9">
    <source>
        <dbReference type="Proteomes" id="UP000316887"/>
    </source>
</evidence>
<evidence type="ECO:0000256" key="4">
    <source>
        <dbReference type="ARBA" id="ARBA00022741"/>
    </source>
</evidence>
<gene>
    <name evidence="8" type="ORF">FBY58_1429</name>
</gene>
<evidence type="ECO:0000256" key="1">
    <source>
        <dbReference type="ARBA" id="ARBA00007487"/>
    </source>
</evidence>